<evidence type="ECO:0000313" key="1">
    <source>
        <dbReference type="EMBL" id="GAA1249701.1"/>
    </source>
</evidence>
<comment type="caution">
    <text evidence="1">The sequence shown here is derived from an EMBL/GenBank/DDBJ whole genome shotgun (WGS) entry which is preliminary data.</text>
</comment>
<evidence type="ECO:0000313" key="2">
    <source>
        <dbReference type="Proteomes" id="UP001500653"/>
    </source>
</evidence>
<protein>
    <submittedName>
        <fullName evidence="1">Uncharacterized protein</fullName>
    </submittedName>
</protein>
<reference evidence="1 2" key="1">
    <citation type="journal article" date="2019" name="Int. J. Syst. Evol. Microbiol.">
        <title>The Global Catalogue of Microorganisms (GCM) 10K type strain sequencing project: providing services to taxonomists for standard genome sequencing and annotation.</title>
        <authorList>
            <consortium name="The Broad Institute Genomics Platform"/>
            <consortium name="The Broad Institute Genome Sequencing Center for Infectious Disease"/>
            <person name="Wu L."/>
            <person name="Ma J."/>
        </authorList>
    </citation>
    <scope>NUCLEOTIDE SEQUENCE [LARGE SCALE GENOMIC DNA]</scope>
    <source>
        <strain evidence="1 2">JCM 13023</strain>
    </source>
</reference>
<dbReference type="Proteomes" id="UP001500653">
    <property type="component" value="Unassembled WGS sequence"/>
</dbReference>
<dbReference type="EMBL" id="BAAALN010000018">
    <property type="protein sequence ID" value="GAA1249701.1"/>
    <property type="molecule type" value="Genomic_DNA"/>
</dbReference>
<proteinExistence type="predicted"/>
<name>A0ABN1WH35_9PSEU</name>
<sequence length="138" mass="15405">MRGLGILGLNDSLLRARIRNREVTVRVLLLDPDSDAAQRRATEIGESCQSFTAGVRLSLELLADLANDGATVEAYLYDLLPAWRVIGLDDTLFVSAFGEVHEGHTSPMYQLGPSPYGAFWRGIRRFTDELRRTARRVV</sequence>
<gene>
    <name evidence="1" type="ORF">GCM10009676_40260</name>
</gene>
<accession>A0ABN1WH35</accession>
<organism evidence="1 2">
    <name type="scientific">Prauserella halophila</name>
    <dbReference type="NCBI Taxonomy" id="185641"/>
    <lineage>
        <taxon>Bacteria</taxon>
        <taxon>Bacillati</taxon>
        <taxon>Actinomycetota</taxon>
        <taxon>Actinomycetes</taxon>
        <taxon>Pseudonocardiales</taxon>
        <taxon>Pseudonocardiaceae</taxon>
        <taxon>Prauserella</taxon>
    </lineage>
</organism>
<keyword evidence="2" id="KW-1185">Reference proteome</keyword>
<dbReference type="RefSeq" id="WP_253864332.1">
    <property type="nucleotide sequence ID" value="NZ_BAAALN010000018.1"/>
</dbReference>